<keyword evidence="5" id="KW-1185">Reference proteome</keyword>
<dbReference type="InterPro" id="IPR051910">
    <property type="entry name" value="ComF/GntX_DNA_util-trans"/>
</dbReference>
<organism evidence="4 5">
    <name type="scientific">Ilumatobacter coccineus (strain NBRC 103263 / KCTC 29153 / YM16-304)</name>
    <dbReference type="NCBI Taxonomy" id="1313172"/>
    <lineage>
        <taxon>Bacteria</taxon>
        <taxon>Bacillati</taxon>
        <taxon>Actinomycetota</taxon>
        <taxon>Acidimicrobiia</taxon>
        <taxon>Acidimicrobiales</taxon>
        <taxon>Ilumatobacteraceae</taxon>
        <taxon>Ilumatobacter</taxon>
    </lineage>
</organism>
<sequence length="210" mass="22691">MFFETRCAGCDKPGSAICTTCRFALLGQAPHDHGDGIIAVLPFTGRVRSIVLGLKYRNRRAVTRHLAGLVVNRLVETRAHEGVDVVTWAPTSAQRRRERGFDQSELIARTVARQLGVPCRRLLDRSETGSQTGRSRAERLSGPGFAARPGLAGRNVLVVDDVVTTGATLRSARSALAEQGAEATLVAFAATPERRRAELRPVREVSPVAA</sequence>
<dbReference type="EMBL" id="AP012057">
    <property type="protein sequence ID" value="BAN03152.1"/>
    <property type="molecule type" value="Genomic_DNA"/>
</dbReference>
<dbReference type="Proteomes" id="UP000011863">
    <property type="component" value="Chromosome"/>
</dbReference>
<dbReference type="PANTHER" id="PTHR47505">
    <property type="entry name" value="DNA UTILIZATION PROTEIN YHGH"/>
    <property type="match status" value="1"/>
</dbReference>
<dbReference type="InterPro" id="IPR000836">
    <property type="entry name" value="PRTase_dom"/>
</dbReference>
<dbReference type="OrthoDB" id="5242900at2"/>
<evidence type="ECO:0000256" key="1">
    <source>
        <dbReference type="ARBA" id="ARBA00008007"/>
    </source>
</evidence>
<dbReference type="SUPFAM" id="SSF53271">
    <property type="entry name" value="PRTase-like"/>
    <property type="match status" value="1"/>
</dbReference>
<proteinExistence type="inferred from homology"/>
<feature type="domain" description="Phosphoribosyltransferase" evidence="3">
    <location>
        <begin position="105"/>
        <end position="202"/>
    </location>
</feature>
<gene>
    <name evidence="4" type="ORF">YM304_28380</name>
</gene>
<evidence type="ECO:0000313" key="5">
    <source>
        <dbReference type="Proteomes" id="UP000011863"/>
    </source>
</evidence>
<dbReference type="RefSeq" id="WP_015442399.1">
    <property type="nucleotide sequence ID" value="NC_020520.1"/>
</dbReference>
<dbReference type="AlphaFoldDB" id="A0A6C7EAX1"/>
<evidence type="ECO:0000259" key="3">
    <source>
        <dbReference type="Pfam" id="PF00156"/>
    </source>
</evidence>
<dbReference type="Pfam" id="PF00156">
    <property type="entry name" value="Pribosyltran"/>
    <property type="match status" value="1"/>
</dbReference>
<accession>A0A6C7EAX1</accession>
<name>A0A6C7EAX1_ILUCY</name>
<feature type="region of interest" description="Disordered" evidence="2">
    <location>
        <begin position="124"/>
        <end position="146"/>
    </location>
</feature>
<comment type="similarity">
    <text evidence="1">Belongs to the ComF/GntX family.</text>
</comment>
<dbReference type="InterPro" id="IPR029057">
    <property type="entry name" value="PRTase-like"/>
</dbReference>
<dbReference type="Gene3D" id="3.40.50.2020">
    <property type="match status" value="1"/>
</dbReference>
<reference evidence="4 5" key="1">
    <citation type="journal article" date="2013" name="Int. J. Syst. Evol. Microbiol.">
        <title>Ilumatobacter nonamiense sp. nov. and Ilumatobacter coccineum sp. nov., isolated from seashore sand.</title>
        <authorList>
            <person name="Matsumoto A."/>
            <person name="Kasai H."/>
            <person name="Matsuo Y."/>
            <person name="Shizuri Y."/>
            <person name="Ichikawa N."/>
            <person name="Fujita N."/>
            <person name="Omura S."/>
            <person name="Takahashi Y."/>
        </authorList>
    </citation>
    <scope>NUCLEOTIDE SEQUENCE [LARGE SCALE GENOMIC DNA]</scope>
    <source>
        <strain evidence="5">NBRC 103263 / KCTC 29153 / YM16-304</strain>
    </source>
</reference>
<dbReference type="KEGG" id="aym:YM304_28380"/>
<evidence type="ECO:0000256" key="2">
    <source>
        <dbReference type="SAM" id="MobiDB-lite"/>
    </source>
</evidence>
<protein>
    <recommendedName>
        <fullName evidence="3">Phosphoribosyltransferase domain-containing protein</fullName>
    </recommendedName>
</protein>
<dbReference type="PANTHER" id="PTHR47505:SF1">
    <property type="entry name" value="DNA UTILIZATION PROTEIN YHGH"/>
    <property type="match status" value="1"/>
</dbReference>
<evidence type="ECO:0000313" key="4">
    <source>
        <dbReference type="EMBL" id="BAN03152.1"/>
    </source>
</evidence>